<comment type="caution">
    <text evidence="3">The sequence shown here is derived from an EMBL/GenBank/DDBJ whole genome shotgun (WGS) entry which is preliminary data.</text>
</comment>
<evidence type="ECO:0000256" key="1">
    <source>
        <dbReference type="SAM" id="MobiDB-lite"/>
    </source>
</evidence>
<protein>
    <submittedName>
        <fullName evidence="3">Uncharacterized protein</fullName>
    </submittedName>
</protein>
<feature type="transmembrane region" description="Helical" evidence="2">
    <location>
        <begin position="12"/>
        <end position="33"/>
    </location>
</feature>
<feature type="region of interest" description="Disordered" evidence="1">
    <location>
        <begin position="223"/>
        <end position="254"/>
    </location>
</feature>
<evidence type="ECO:0000313" key="4">
    <source>
        <dbReference type="Proteomes" id="UP000294028"/>
    </source>
</evidence>
<reference evidence="3 4" key="1">
    <citation type="submission" date="2018-12" db="EMBL/GenBank/DDBJ databases">
        <title>Genome analysis provides insights into bioremediation potentialities of Halogeometricum borinquense strain N11.</title>
        <authorList>
            <person name="Najjari A."/>
            <person name="Youssef N."/>
            <person name="Fhoula I."/>
            <person name="Ben Dhia O."/>
            <person name="Mahjoubi M."/>
            <person name="Ouzari H.I."/>
            <person name="Cherif A."/>
        </authorList>
    </citation>
    <scope>NUCLEOTIDE SEQUENCE [LARGE SCALE GENOMIC DNA]</scope>
    <source>
        <strain evidence="3 4">N11</strain>
    </source>
</reference>
<name>A0A482T6P2_9EURY</name>
<dbReference type="AlphaFoldDB" id="A0A482T6P2"/>
<accession>A0A482T6P2</accession>
<evidence type="ECO:0000256" key="2">
    <source>
        <dbReference type="SAM" id="Phobius"/>
    </source>
</evidence>
<feature type="transmembrane region" description="Helical" evidence="2">
    <location>
        <begin position="129"/>
        <end position="149"/>
    </location>
</feature>
<evidence type="ECO:0000313" key="3">
    <source>
        <dbReference type="EMBL" id="RYJ08567.1"/>
    </source>
</evidence>
<gene>
    <name evidence="3" type="ORF">ELS19_18890</name>
</gene>
<feature type="transmembrane region" description="Helical" evidence="2">
    <location>
        <begin position="97"/>
        <end position="117"/>
    </location>
</feature>
<sequence>MNLPGRTEFAQLRRLLPVGAAVLLLGALLLPMWSIEMHAVQYPNEPLHLSLYAYPQVSGDFVEIHRLNKYIGFYYPDPVFWQPNYEPHPRAIDVPEWSLGPLAFVGVAATSVFVALAPTARKLRRGLTLQLVGAVAVFAGLLTDIQFRLYQAGHTLDPDAPVMGVEGFTPPLLGTYSVANITSYSRFGAGAYLTMLAIGLLVVSYAVRNSTVTLWEVPGYARNRFTGDDETTEPTTGTTSERASAPDASRTGRR</sequence>
<keyword evidence="2" id="KW-0812">Transmembrane</keyword>
<proteinExistence type="predicted"/>
<dbReference type="RefSeq" id="WP_129786489.1">
    <property type="nucleotide sequence ID" value="NZ_RZHH01000003.1"/>
</dbReference>
<organism evidence="3 4">
    <name type="scientific">Halogeometricum borinquense</name>
    <dbReference type="NCBI Taxonomy" id="60847"/>
    <lineage>
        <taxon>Archaea</taxon>
        <taxon>Methanobacteriati</taxon>
        <taxon>Methanobacteriota</taxon>
        <taxon>Stenosarchaea group</taxon>
        <taxon>Halobacteria</taxon>
        <taxon>Halobacteriales</taxon>
        <taxon>Haloferacaceae</taxon>
        <taxon>Halogeometricum</taxon>
    </lineage>
</organism>
<feature type="transmembrane region" description="Helical" evidence="2">
    <location>
        <begin position="189"/>
        <end position="207"/>
    </location>
</feature>
<dbReference type="Proteomes" id="UP000294028">
    <property type="component" value="Unassembled WGS sequence"/>
</dbReference>
<keyword evidence="2" id="KW-0472">Membrane</keyword>
<dbReference type="EMBL" id="RZHH01000003">
    <property type="protein sequence ID" value="RYJ08567.1"/>
    <property type="molecule type" value="Genomic_DNA"/>
</dbReference>
<keyword evidence="2" id="KW-1133">Transmembrane helix</keyword>